<dbReference type="PANTHER" id="PTHR32227">
    <property type="entry name" value="GLUCAN ENDO-1,3-BETA-GLUCOSIDASE BG1-RELATED-RELATED"/>
    <property type="match status" value="1"/>
</dbReference>
<accession>A0A834T1K7</accession>
<keyword evidence="12" id="KW-1185">Reference proteome</keyword>
<proteinExistence type="inferred from homology"/>
<dbReference type="InterPro" id="IPR017853">
    <property type="entry name" value="GH"/>
</dbReference>
<keyword evidence="4 9" id="KW-0378">Hydrolase</keyword>
<protein>
    <recommendedName>
        <fullName evidence="3">glucan endo-1,3-beta-D-glucosidase</fullName>
        <ecNumber evidence="3">3.2.1.39</ecNumber>
    </recommendedName>
    <alternativeName>
        <fullName evidence="6">(1-&gt;3)-beta-glucan endohydrolase</fullName>
    </alternativeName>
    <alternativeName>
        <fullName evidence="7">Beta-1,3-endoglucanase</fullName>
    </alternativeName>
</protein>
<comment type="catalytic activity">
    <reaction evidence="1">
        <text>Hydrolysis of (1-&gt;3)-beta-D-glucosidic linkages in (1-&gt;3)-beta-D-glucans.</text>
        <dbReference type="EC" id="3.2.1.39"/>
    </reaction>
</comment>
<name>A0A834T1K7_9FABA</name>
<evidence type="ECO:0000256" key="6">
    <source>
        <dbReference type="ARBA" id="ARBA00033335"/>
    </source>
</evidence>
<dbReference type="Proteomes" id="UP000634136">
    <property type="component" value="Unassembled WGS sequence"/>
</dbReference>
<dbReference type="AlphaFoldDB" id="A0A834T1K7"/>
<keyword evidence="10" id="KW-0732">Signal</keyword>
<dbReference type="PROSITE" id="PS00587">
    <property type="entry name" value="GLYCOSYL_HYDROL_F17"/>
    <property type="match status" value="1"/>
</dbReference>
<evidence type="ECO:0000256" key="10">
    <source>
        <dbReference type="SAM" id="SignalP"/>
    </source>
</evidence>
<feature type="chain" id="PRO_5032271880" description="glucan endo-1,3-beta-D-glucosidase" evidence="10">
    <location>
        <begin position="23"/>
        <end position="343"/>
    </location>
</feature>
<evidence type="ECO:0000256" key="5">
    <source>
        <dbReference type="ARBA" id="ARBA00023295"/>
    </source>
</evidence>
<evidence type="ECO:0000256" key="8">
    <source>
        <dbReference type="RuleBase" id="RU004335"/>
    </source>
</evidence>
<dbReference type="Gene3D" id="3.20.20.80">
    <property type="entry name" value="Glycosidases"/>
    <property type="match status" value="1"/>
</dbReference>
<sequence length="343" mass="37720">MIMMMASWKNIFLFTTVTALLALQFPPIDSTMGVNYGRKGNNLPTPPQVINLYKRCGVQLTRLFDPTHDALDALRGSNLQLSLGVLNEDLQSLSSSPESAIQWVNANVAPYKNDVNIKWITLGNEVIPGGQAAYVPQAMRNIRDAITSIGLTATKVTTVISMAGLTNTYPPSHGAFSEQAVDVMRSVANFLEQTGAPLMVNVYPYFAYVSDPQEISFDYATFQAKDPIIDGNLKYYSLLYAMVDSVYAAMEKIGYSGVPIVVAETGWPTKGNEPYTSKENARVYNQQLLKHVGSGEGTPRRPGQAMDALIFATFNENEKAGIVEQNWGIFYPDMSPVYPLLNC</sequence>
<evidence type="ECO:0000256" key="9">
    <source>
        <dbReference type="RuleBase" id="RU004336"/>
    </source>
</evidence>
<gene>
    <name evidence="11" type="ORF">G2W53_028762</name>
</gene>
<dbReference type="SUPFAM" id="SSF51445">
    <property type="entry name" value="(Trans)glycosidases"/>
    <property type="match status" value="1"/>
</dbReference>
<dbReference type="Pfam" id="PF00332">
    <property type="entry name" value="Glyco_hydro_17"/>
    <property type="match status" value="1"/>
</dbReference>
<reference evidence="11" key="1">
    <citation type="submission" date="2020-09" db="EMBL/GenBank/DDBJ databases">
        <title>Genome-Enabled Discovery of Anthraquinone Biosynthesis in Senna tora.</title>
        <authorList>
            <person name="Kang S.-H."/>
            <person name="Pandey R.P."/>
            <person name="Lee C.-M."/>
            <person name="Sim J.-S."/>
            <person name="Jeong J.-T."/>
            <person name="Choi B.-S."/>
            <person name="Jung M."/>
            <person name="Ginzburg D."/>
            <person name="Zhao K."/>
            <person name="Won S.Y."/>
            <person name="Oh T.-J."/>
            <person name="Yu Y."/>
            <person name="Kim N.-H."/>
            <person name="Lee O.R."/>
            <person name="Lee T.-H."/>
            <person name="Bashyal P."/>
            <person name="Kim T.-S."/>
            <person name="Lee W.-H."/>
            <person name="Kawkins C."/>
            <person name="Kim C.-K."/>
            <person name="Kim J.S."/>
            <person name="Ahn B.O."/>
            <person name="Rhee S.Y."/>
            <person name="Sohng J.K."/>
        </authorList>
    </citation>
    <scope>NUCLEOTIDE SEQUENCE</scope>
    <source>
        <tissue evidence="11">Leaf</tissue>
    </source>
</reference>
<dbReference type="InterPro" id="IPR000490">
    <property type="entry name" value="Glyco_hydro_17"/>
</dbReference>
<dbReference type="InterPro" id="IPR044965">
    <property type="entry name" value="Glyco_hydro_17_plant"/>
</dbReference>
<evidence type="ECO:0000256" key="7">
    <source>
        <dbReference type="ARBA" id="ARBA00033417"/>
    </source>
</evidence>
<evidence type="ECO:0000256" key="3">
    <source>
        <dbReference type="ARBA" id="ARBA00012780"/>
    </source>
</evidence>
<keyword evidence="5 9" id="KW-0326">Glycosidase</keyword>
<dbReference type="OrthoDB" id="941679at2759"/>
<dbReference type="EC" id="3.2.1.39" evidence="3"/>
<evidence type="ECO:0000313" key="11">
    <source>
        <dbReference type="EMBL" id="KAF7814793.1"/>
    </source>
</evidence>
<dbReference type="FunFam" id="3.20.20.80:FF:000010">
    <property type="entry name" value="glucan endo-1,3-beta-glucosidase, basic"/>
    <property type="match status" value="1"/>
</dbReference>
<dbReference type="GO" id="GO:0042973">
    <property type="term" value="F:glucan endo-1,3-beta-D-glucosidase activity"/>
    <property type="evidence" value="ECO:0007669"/>
    <property type="project" value="UniProtKB-EC"/>
</dbReference>
<organism evidence="11 12">
    <name type="scientific">Senna tora</name>
    <dbReference type="NCBI Taxonomy" id="362788"/>
    <lineage>
        <taxon>Eukaryota</taxon>
        <taxon>Viridiplantae</taxon>
        <taxon>Streptophyta</taxon>
        <taxon>Embryophyta</taxon>
        <taxon>Tracheophyta</taxon>
        <taxon>Spermatophyta</taxon>
        <taxon>Magnoliopsida</taxon>
        <taxon>eudicotyledons</taxon>
        <taxon>Gunneridae</taxon>
        <taxon>Pentapetalae</taxon>
        <taxon>rosids</taxon>
        <taxon>fabids</taxon>
        <taxon>Fabales</taxon>
        <taxon>Fabaceae</taxon>
        <taxon>Caesalpinioideae</taxon>
        <taxon>Cassia clade</taxon>
        <taxon>Senna</taxon>
    </lineage>
</organism>
<evidence type="ECO:0000313" key="12">
    <source>
        <dbReference type="Proteomes" id="UP000634136"/>
    </source>
</evidence>
<dbReference type="GO" id="GO:0005975">
    <property type="term" value="P:carbohydrate metabolic process"/>
    <property type="evidence" value="ECO:0007669"/>
    <property type="project" value="InterPro"/>
</dbReference>
<evidence type="ECO:0000256" key="2">
    <source>
        <dbReference type="ARBA" id="ARBA00008773"/>
    </source>
</evidence>
<comment type="similarity">
    <text evidence="2 8">Belongs to the glycosyl hydrolase 17 family.</text>
</comment>
<comment type="caution">
    <text evidence="11">The sequence shown here is derived from an EMBL/GenBank/DDBJ whole genome shotgun (WGS) entry which is preliminary data.</text>
</comment>
<evidence type="ECO:0000256" key="1">
    <source>
        <dbReference type="ARBA" id="ARBA00000382"/>
    </source>
</evidence>
<dbReference type="EMBL" id="JAAIUW010000009">
    <property type="protein sequence ID" value="KAF7814793.1"/>
    <property type="molecule type" value="Genomic_DNA"/>
</dbReference>
<feature type="signal peptide" evidence="10">
    <location>
        <begin position="1"/>
        <end position="22"/>
    </location>
</feature>
<evidence type="ECO:0000256" key="4">
    <source>
        <dbReference type="ARBA" id="ARBA00022801"/>
    </source>
</evidence>